<gene>
    <name evidence="1" type="ORF">METEAL_21120</name>
</gene>
<dbReference type="KEGG" id="msil:METEAL_21120"/>
<dbReference type="Proteomes" id="UP001238179">
    <property type="component" value="Chromosome"/>
</dbReference>
<dbReference type="InterPro" id="IPR031875">
    <property type="entry name" value="RecA_dep_nuc"/>
</dbReference>
<dbReference type="Gene3D" id="3.30.40.190">
    <property type="match status" value="1"/>
</dbReference>
<name>A0AA48KBX6_9BACT</name>
<dbReference type="EMBL" id="AP027080">
    <property type="protein sequence ID" value="BDU72938.1"/>
    <property type="molecule type" value="Genomic_DNA"/>
</dbReference>
<dbReference type="Pfam" id="PF16786">
    <property type="entry name" value="RecA_dep_nuc"/>
    <property type="match status" value="1"/>
</dbReference>
<protein>
    <recommendedName>
        <fullName evidence="3">DUF968 domain-containing protein</fullName>
    </recommendedName>
</protein>
<organism evidence="1 2">
    <name type="scientific">Mesoterricola silvestris</name>
    <dbReference type="NCBI Taxonomy" id="2927979"/>
    <lineage>
        <taxon>Bacteria</taxon>
        <taxon>Pseudomonadati</taxon>
        <taxon>Acidobacteriota</taxon>
        <taxon>Holophagae</taxon>
        <taxon>Holophagales</taxon>
        <taxon>Holophagaceae</taxon>
        <taxon>Mesoterricola</taxon>
    </lineage>
</organism>
<accession>A0AA48KBX6</accession>
<dbReference type="AlphaFoldDB" id="A0AA48KBX6"/>
<evidence type="ECO:0008006" key="3">
    <source>
        <dbReference type="Google" id="ProtNLM"/>
    </source>
</evidence>
<evidence type="ECO:0000313" key="2">
    <source>
        <dbReference type="Proteomes" id="UP001238179"/>
    </source>
</evidence>
<dbReference type="RefSeq" id="WP_316415846.1">
    <property type="nucleotide sequence ID" value="NZ_AP027080.1"/>
</dbReference>
<sequence length="149" mass="16807">MSTPAARLRTLRENAGLPGWWTDAELETFLQGQSIPKCKAERDRLEAVADLGCCICRVKGRGYRPAEVHHLRTRPDGQKYGAAERASHLETIPLCPTHHRLGPLGIAFHSGERTWEAQFFPELYLLEFTNSWLEIVSERTDPIPDGGRT</sequence>
<evidence type="ECO:0000313" key="1">
    <source>
        <dbReference type="EMBL" id="BDU72938.1"/>
    </source>
</evidence>
<proteinExistence type="predicted"/>
<reference evidence="2" key="1">
    <citation type="journal article" date="2023" name="Int. J. Syst. Evol. Microbiol.">
        <title>Mesoterricola silvestris gen. nov., sp. nov., Mesoterricola sediminis sp. nov., Geothrix oryzae sp. nov., Geothrix edaphica sp. nov., Geothrix rubra sp. nov., and Geothrix limicola sp. nov., six novel members of Acidobacteriota isolated from soils.</title>
        <authorList>
            <person name="Itoh H."/>
            <person name="Sugisawa Y."/>
            <person name="Mise K."/>
            <person name="Xu Z."/>
            <person name="Kuniyasu M."/>
            <person name="Ushijima N."/>
            <person name="Kawano K."/>
            <person name="Kobayashi E."/>
            <person name="Shiratori Y."/>
            <person name="Masuda Y."/>
            <person name="Senoo K."/>
        </authorList>
    </citation>
    <scope>NUCLEOTIDE SEQUENCE [LARGE SCALE GENOMIC DNA]</scope>
    <source>
        <strain evidence="2">W79</strain>
    </source>
</reference>
<keyword evidence="2" id="KW-1185">Reference proteome</keyword>